<dbReference type="Gene3D" id="3.30.460.10">
    <property type="entry name" value="Beta Polymerase, domain 2"/>
    <property type="match status" value="1"/>
</dbReference>
<evidence type="ECO:0000313" key="4">
    <source>
        <dbReference type="Proteomes" id="UP000184207"/>
    </source>
</evidence>
<evidence type="ECO:0000256" key="2">
    <source>
        <dbReference type="HAMAP-Rule" id="MF_01477"/>
    </source>
</evidence>
<comment type="subcellular location">
    <subcellularLocation>
        <location evidence="2">Cytoplasm</location>
    </subcellularLocation>
</comment>
<keyword evidence="2" id="KW-0678">Repressor</keyword>
<comment type="similarity">
    <text evidence="1 2">Belongs to the Iojap/RsfS family.</text>
</comment>
<evidence type="ECO:0000256" key="1">
    <source>
        <dbReference type="ARBA" id="ARBA00010574"/>
    </source>
</evidence>
<dbReference type="Pfam" id="PF02410">
    <property type="entry name" value="RsfS"/>
    <property type="match status" value="1"/>
</dbReference>
<dbReference type="STRING" id="1121883.SAMN02745226_00709"/>
<comment type="subunit">
    <text evidence="2">Interacts with ribosomal protein uL14 (rplN).</text>
</comment>
<dbReference type="InterPro" id="IPR043519">
    <property type="entry name" value="NT_sf"/>
</dbReference>
<dbReference type="GO" id="GO:0005737">
    <property type="term" value="C:cytoplasm"/>
    <property type="evidence" value="ECO:0007669"/>
    <property type="project" value="UniProtKB-SubCell"/>
</dbReference>
<proteinExistence type="inferred from homology"/>
<dbReference type="AlphaFoldDB" id="A0A1M7SBG9"/>
<accession>A0A1M7SBG9</accession>
<keyword evidence="4" id="KW-1185">Reference proteome</keyword>
<dbReference type="HAMAP" id="MF_01477">
    <property type="entry name" value="Iojap_RsfS"/>
    <property type="match status" value="1"/>
</dbReference>
<keyword evidence="2" id="KW-0963">Cytoplasm</keyword>
<gene>
    <name evidence="2" type="primary">rsfS</name>
    <name evidence="3" type="ORF">SAMN02745226_00709</name>
</gene>
<dbReference type="SUPFAM" id="SSF81301">
    <property type="entry name" value="Nucleotidyltransferase"/>
    <property type="match status" value="1"/>
</dbReference>
<dbReference type="PANTHER" id="PTHR21043">
    <property type="entry name" value="IOJAP SUPERFAMILY ORTHOLOG"/>
    <property type="match status" value="1"/>
</dbReference>
<dbReference type="PANTHER" id="PTHR21043:SF0">
    <property type="entry name" value="MITOCHONDRIAL ASSEMBLY OF RIBOSOMAL LARGE SUBUNIT PROTEIN 1"/>
    <property type="match status" value="1"/>
</dbReference>
<keyword evidence="2" id="KW-0810">Translation regulation</keyword>
<organism evidence="3 4">
    <name type="scientific">Fervidobacterium gondwanense DSM 13020</name>
    <dbReference type="NCBI Taxonomy" id="1121883"/>
    <lineage>
        <taxon>Bacteria</taxon>
        <taxon>Thermotogati</taxon>
        <taxon>Thermotogota</taxon>
        <taxon>Thermotogae</taxon>
        <taxon>Thermotogales</taxon>
        <taxon>Fervidobacteriaceae</taxon>
        <taxon>Fervidobacterium</taxon>
    </lineage>
</organism>
<reference evidence="4" key="1">
    <citation type="submission" date="2016-12" db="EMBL/GenBank/DDBJ databases">
        <authorList>
            <person name="Varghese N."/>
            <person name="Submissions S."/>
        </authorList>
    </citation>
    <scope>NUCLEOTIDE SEQUENCE [LARGE SCALE GENOMIC DNA]</scope>
    <source>
        <strain evidence="4">DSM 13020</strain>
    </source>
</reference>
<dbReference type="EMBL" id="FRDJ01000003">
    <property type="protein sequence ID" value="SHN55887.1"/>
    <property type="molecule type" value="Genomic_DNA"/>
</dbReference>
<name>A0A1M7SBG9_FERGO</name>
<protein>
    <recommendedName>
        <fullName evidence="2">Ribosomal silencing factor RsfS</fullName>
    </recommendedName>
</protein>
<comment type="function">
    <text evidence="2">Functions as a ribosomal silencing factor. Interacts with ribosomal protein uL14 (rplN), blocking formation of intersubunit bridge B8. Prevents association of the 30S and 50S ribosomal subunits and the formation of functional ribosomes, thus repressing translation.</text>
</comment>
<sequence>MSEKSVKESFDLTEILKKLMNVLEKKEAIDPVILNMSKTRLLTDYFVVCTANSNIHMKSLRDEVVDFFNDIGKDIIYYDRGEGYDWMLIDAGEIVVHIFTKSAREFYDLEHLWLDAERVVL</sequence>
<dbReference type="InterPro" id="IPR004394">
    <property type="entry name" value="Iojap/RsfS/C7orf30"/>
</dbReference>
<dbReference type="NCBIfam" id="TIGR00090">
    <property type="entry name" value="rsfS_iojap_ybeB"/>
    <property type="match status" value="1"/>
</dbReference>
<dbReference type="GO" id="GO:0043023">
    <property type="term" value="F:ribosomal large subunit binding"/>
    <property type="evidence" value="ECO:0007669"/>
    <property type="project" value="TreeGrafter"/>
</dbReference>
<dbReference type="Proteomes" id="UP000184207">
    <property type="component" value="Unassembled WGS sequence"/>
</dbReference>
<dbReference type="GO" id="GO:0042256">
    <property type="term" value="P:cytosolic ribosome assembly"/>
    <property type="evidence" value="ECO:0007669"/>
    <property type="project" value="UniProtKB-UniRule"/>
</dbReference>
<dbReference type="GO" id="GO:0017148">
    <property type="term" value="P:negative regulation of translation"/>
    <property type="evidence" value="ECO:0007669"/>
    <property type="project" value="UniProtKB-UniRule"/>
</dbReference>
<evidence type="ECO:0000313" key="3">
    <source>
        <dbReference type="EMBL" id="SHN55887.1"/>
    </source>
</evidence>
<dbReference type="GO" id="GO:0090071">
    <property type="term" value="P:negative regulation of ribosome biogenesis"/>
    <property type="evidence" value="ECO:0007669"/>
    <property type="project" value="UniProtKB-UniRule"/>
</dbReference>